<protein>
    <submittedName>
        <fullName evidence="8">Uncharacterized protein</fullName>
    </submittedName>
</protein>
<feature type="region of interest" description="Disordered" evidence="6">
    <location>
        <begin position="170"/>
        <end position="200"/>
    </location>
</feature>
<dbReference type="PANTHER" id="PTHR31621:SF0">
    <property type="entry name" value="PROTEIN DMP6"/>
    <property type="match status" value="1"/>
</dbReference>
<proteinExistence type="inferred from homology"/>
<keyword evidence="5 7" id="KW-0472">Membrane</keyword>
<evidence type="ECO:0000256" key="5">
    <source>
        <dbReference type="ARBA" id="ARBA00023136"/>
    </source>
</evidence>
<keyword evidence="3 7" id="KW-0812">Transmembrane</keyword>
<feature type="compositionally biased region" description="Polar residues" evidence="6">
    <location>
        <begin position="180"/>
        <end position="198"/>
    </location>
</feature>
<organism evidence="8 9">
    <name type="scientific">Rhamnella rubrinervis</name>
    <dbReference type="NCBI Taxonomy" id="2594499"/>
    <lineage>
        <taxon>Eukaryota</taxon>
        <taxon>Viridiplantae</taxon>
        <taxon>Streptophyta</taxon>
        <taxon>Embryophyta</taxon>
        <taxon>Tracheophyta</taxon>
        <taxon>Spermatophyta</taxon>
        <taxon>Magnoliopsida</taxon>
        <taxon>eudicotyledons</taxon>
        <taxon>Gunneridae</taxon>
        <taxon>Pentapetalae</taxon>
        <taxon>rosids</taxon>
        <taxon>fabids</taxon>
        <taxon>Rosales</taxon>
        <taxon>Rhamnaceae</taxon>
        <taxon>rhamnoid group</taxon>
        <taxon>Rhamneae</taxon>
        <taxon>Rhamnella</taxon>
    </lineage>
</organism>
<dbReference type="Pfam" id="PF05078">
    <property type="entry name" value="DUF679"/>
    <property type="match status" value="1"/>
</dbReference>
<evidence type="ECO:0000256" key="6">
    <source>
        <dbReference type="SAM" id="MobiDB-lite"/>
    </source>
</evidence>
<dbReference type="OrthoDB" id="525686at2759"/>
<dbReference type="GO" id="GO:0016020">
    <property type="term" value="C:membrane"/>
    <property type="evidence" value="ECO:0007669"/>
    <property type="project" value="UniProtKB-SubCell"/>
</dbReference>
<evidence type="ECO:0000256" key="7">
    <source>
        <dbReference type="SAM" id="Phobius"/>
    </source>
</evidence>
<evidence type="ECO:0000256" key="2">
    <source>
        <dbReference type="ARBA" id="ARBA00008707"/>
    </source>
</evidence>
<dbReference type="PANTHER" id="PTHR31621">
    <property type="entry name" value="PROTEIN DMP3"/>
    <property type="match status" value="1"/>
</dbReference>
<dbReference type="Proteomes" id="UP000796880">
    <property type="component" value="Unassembled WGS sequence"/>
</dbReference>
<evidence type="ECO:0000256" key="1">
    <source>
        <dbReference type="ARBA" id="ARBA00004141"/>
    </source>
</evidence>
<evidence type="ECO:0000313" key="9">
    <source>
        <dbReference type="Proteomes" id="UP000796880"/>
    </source>
</evidence>
<comment type="caution">
    <text evidence="8">The sequence shown here is derived from an EMBL/GenBank/DDBJ whole genome shotgun (WGS) entry which is preliminary data.</text>
</comment>
<evidence type="ECO:0000256" key="3">
    <source>
        <dbReference type="ARBA" id="ARBA00022692"/>
    </source>
</evidence>
<dbReference type="EMBL" id="VOIH02000003">
    <property type="protein sequence ID" value="KAF3450565.1"/>
    <property type="molecule type" value="Genomic_DNA"/>
</dbReference>
<comment type="subcellular location">
    <subcellularLocation>
        <location evidence="1">Membrane</location>
        <topology evidence="1">Multi-pass membrane protein</topology>
    </subcellularLocation>
</comment>
<reference evidence="8" key="1">
    <citation type="submission" date="2020-03" db="EMBL/GenBank/DDBJ databases">
        <title>A high-quality chromosome-level genome assembly of a woody plant with both climbing and erect habits, Rhamnella rubrinervis.</title>
        <authorList>
            <person name="Lu Z."/>
            <person name="Yang Y."/>
            <person name="Zhu X."/>
            <person name="Sun Y."/>
        </authorList>
    </citation>
    <scope>NUCLEOTIDE SEQUENCE</scope>
    <source>
        <strain evidence="8">BYM</strain>
        <tissue evidence="8">Leaf</tissue>
    </source>
</reference>
<dbReference type="InterPro" id="IPR007770">
    <property type="entry name" value="DMP"/>
</dbReference>
<dbReference type="GO" id="GO:0005737">
    <property type="term" value="C:cytoplasm"/>
    <property type="evidence" value="ECO:0007669"/>
    <property type="project" value="UniProtKB-ARBA"/>
</dbReference>
<evidence type="ECO:0000313" key="8">
    <source>
        <dbReference type="EMBL" id="KAF3450565.1"/>
    </source>
</evidence>
<feature type="transmembrane region" description="Helical" evidence="7">
    <location>
        <begin position="286"/>
        <end position="304"/>
    </location>
</feature>
<evidence type="ECO:0000256" key="4">
    <source>
        <dbReference type="ARBA" id="ARBA00022989"/>
    </source>
</evidence>
<gene>
    <name evidence="8" type="ORF">FNV43_RR06654</name>
</gene>
<dbReference type="AlphaFoldDB" id="A0A8K0HDY3"/>
<keyword evidence="4 7" id="KW-1133">Transmembrane helix</keyword>
<feature type="transmembrane region" description="Helical" evidence="7">
    <location>
        <begin position="349"/>
        <end position="371"/>
    </location>
</feature>
<dbReference type="GO" id="GO:0010256">
    <property type="term" value="P:endomembrane system organization"/>
    <property type="evidence" value="ECO:0007669"/>
    <property type="project" value="TreeGrafter"/>
</dbReference>
<name>A0A8K0HDY3_9ROSA</name>
<accession>A0A8K0HDY3</accession>
<sequence>MNKRTGTGWNPPHCSSARCRLPSLHSPRHCWYVTPRFGNSFSLPPSSPFWGFSCLRHIEDHDQSHLTDLQSQSYKMEQQQELKDACVALITRENVKYSELESEHYRQLANIVGLSVAKVCRMLRDMEQQWKAYRELLAAKDSADTEENGYFVSQANTKFWKNATKEDIGDSEEDLKRKSSSVGGSTNRSNETSPSANRSDVEEAIKQLKKLGVSPSLLTSTALVMAIMLDIVFEQLGGRISQAIKLTEEKSFRKVAIHGNQGTVLAFQLLSPIFTNQGNCDSVGRSMTAGLVALCGVSCFLLSFTDSFSDKNGNVSYGFATFRGLWIIDGSAILPTEEAAKYRLQFPDFMHAFMAILVFATVALFDQNVIFQTQSASK</sequence>
<keyword evidence="9" id="KW-1185">Reference proteome</keyword>
<comment type="similarity">
    <text evidence="2">Belongs to the plant DMP1 protein family.</text>
</comment>